<dbReference type="EMBL" id="CP002046">
    <property type="protein sequence ID" value="EAP86643.1"/>
    <property type="molecule type" value="Genomic_DNA"/>
</dbReference>
<dbReference type="eggNOG" id="COG0019">
    <property type="taxonomic scope" value="Bacteria"/>
</dbReference>
<evidence type="ECO:0000313" key="5">
    <source>
        <dbReference type="Proteomes" id="UP000002297"/>
    </source>
</evidence>
<sequence>MKDTLPKLTPITSAWMHNIIEDFNLQDALFNTYGSPLNIHSLPSFEDNITEYQEVLNVYNFKSQLFFARKANKFKNLIEAAVNSDIGVDTASYEELKQCLDLQVESSKLISTAAIKNKELLELALKHNVVIIIDNKDELIEIEKLVKSLDCVAQIGIRVSGFAHNNTKLFSRFGFDIEEVEPILCNYLKGNPSFNLKGFHFHLDGYSTAQRGNALHQTISLFESYKSTFPNLSFIDIGGGILMNYLKSETEWQTFQEQLKEAILEKRPELTYKNSGLGFTIRNGVVEGKLATYPYFNTTTKANFLGEVLETLNSQNISVYKRLEDNEIELRLEPGRSLLNQVGITMARVAHRKVDARGNHLIGLEMNMSQLKSSSADFLLDPFVSYHNEDETQQPIEAYFTGAYCLEQDVILKRKVVLKQLPSIGDVVIFVNTAGYMMHFYETEAHLFKQAQNVSIAEKKESYNLKDFKA</sequence>
<dbReference type="STRING" id="216432.CA2559_11423"/>
<dbReference type="Pfam" id="PF02784">
    <property type="entry name" value="Orn_Arg_deC_N"/>
    <property type="match status" value="1"/>
</dbReference>
<comment type="cofactor">
    <cofactor evidence="1">
        <name>pyridoxal 5'-phosphate</name>
        <dbReference type="ChEBI" id="CHEBI:597326"/>
    </cofactor>
</comment>
<keyword evidence="2" id="KW-0663">Pyridoxal phosphate</keyword>
<gene>
    <name evidence="4" type="ordered locus">CA2559_11423</name>
</gene>
<dbReference type="OrthoDB" id="9802241at2"/>
<dbReference type="InterPro" id="IPR042152">
    <property type="entry name" value="Y4yA-like"/>
</dbReference>
<reference evidence="4 5" key="1">
    <citation type="journal article" date="2010" name="J. Bacteriol.">
        <title>The complete genome sequence of Croceibacter atlanticus HTCC2559T.</title>
        <authorList>
            <person name="Oh H.M."/>
            <person name="Kang I."/>
            <person name="Ferriera S."/>
            <person name="Giovannoni S.J."/>
            <person name="Cho J.C."/>
        </authorList>
    </citation>
    <scope>NUCLEOTIDE SEQUENCE [LARGE SCALE GENOMIC DNA]</scope>
    <source>
        <strain evidence="5">ATCC BAA-628 / HTCC2559 / KCTC 12090</strain>
    </source>
</reference>
<dbReference type="InterPro" id="IPR022644">
    <property type="entry name" value="De-COase2_N"/>
</dbReference>
<dbReference type="GO" id="GO:0008836">
    <property type="term" value="F:diaminopimelate decarboxylase activity"/>
    <property type="evidence" value="ECO:0007669"/>
    <property type="project" value="TreeGrafter"/>
</dbReference>
<dbReference type="RefSeq" id="WP_013188024.1">
    <property type="nucleotide sequence ID" value="NC_014230.1"/>
</dbReference>
<dbReference type="CDD" id="cd06842">
    <property type="entry name" value="PLPDE_III_Y4yA_like"/>
    <property type="match status" value="1"/>
</dbReference>
<evidence type="ECO:0000313" key="4">
    <source>
        <dbReference type="EMBL" id="EAP86643.1"/>
    </source>
</evidence>
<dbReference type="HOGENOM" id="CLU_042407_0_0_10"/>
<dbReference type="Gene3D" id="2.40.37.10">
    <property type="entry name" value="Lyase, Ornithine Decarboxylase, Chain A, domain 1"/>
    <property type="match status" value="1"/>
</dbReference>
<name>A3UA07_CROAH</name>
<dbReference type="InterPro" id="IPR009006">
    <property type="entry name" value="Ala_racemase/Decarboxylase_C"/>
</dbReference>
<proteinExistence type="predicted"/>
<evidence type="ECO:0000256" key="1">
    <source>
        <dbReference type="ARBA" id="ARBA00001933"/>
    </source>
</evidence>
<organism evidence="4 5">
    <name type="scientific">Croceibacter atlanticus (strain ATCC BAA-628 / JCM 21780 / CIP 108009 / IAM 15332 / KCTC 12090 / HTCC2559)</name>
    <dbReference type="NCBI Taxonomy" id="216432"/>
    <lineage>
        <taxon>Bacteria</taxon>
        <taxon>Pseudomonadati</taxon>
        <taxon>Bacteroidota</taxon>
        <taxon>Flavobacteriia</taxon>
        <taxon>Flavobacteriales</taxon>
        <taxon>Flavobacteriaceae</taxon>
        <taxon>Croceibacter</taxon>
    </lineage>
</organism>
<dbReference type="SUPFAM" id="SSF51419">
    <property type="entry name" value="PLP-binding barrel"/>
    <property type="match status" value="1"/>
</dbReference>
<dbReference type="AlphaFoldDB" id="A3UA07"/>
<dbReference type="GeneID" id="89454010"/>
<dbReference type="GO" id="GO:0009089">
    <property type="term" value="P:lysine biosynthetic process via diaminopimelate"/>
    <property type="evidence" value="ECO:0007669"/>
    <property type="project" value="TreeGrafter"/>
</dbReference>
<dbReference type="KEGG" id="cat:CA2559_11423"/>
<dbReference type="PANTHER" id="PTHR43727:SF2">
    <property type="entry name" value="GROUP IV DECARBOXYLASE"/>
    <property type="match status" value="1"/>
</dbReference>
<dbReference type="PANTHER" id="PTHR43727">
    <property type="entry name" value="DIAMINOPIMELATE DECARBOXYLASE"/>
    <property type="match status" value="1"/>
</dbReference>
<dbReference type="Gene3D" id="3.20.20.10">
    <property type="entry name" value="Alanine racemase"/>
    <property type="match status" value="1"/>
</dbReference>
<dbReference type="Proteomes" id="UP000002297">
    <property type="component" value="Chromosome"/>
</dbReference>
<feature type="domain" description="Orn/DAP/Arg decarboxylase 2 N-terminal" evidence="3">
    <location>
        <begin position="49"/>
        <end position="263"/>
    </location>
</feature>
<protein>
    <submittedName>
        <fullName evidence="4">Probable diaminopimelate decarboxylase</fullName>
    </submittedName>
</protein>
<accession>A3UA07</accession>
<evidence type="ECO:0000259" key="3">
    <source>
        <dbReference type="Pfam" id="PF02784"/>
    </source>
</evidence>
<evidence type="ECO:0000256" key="2">
    <source>
        <dbReference type="ARBA" id="ARBA00022898"/>
    </source>
</evidence>
<keyword evidence="5" id="KW-1185">Reference proteome</keyword>
<dbReference type="InterPro" id="IPR029066">
    <property type="entry name" value="PLP-binding_barrel"/>
</dbReference>
<dbReference type="SUPFAM" id="SSF50621">
    <property type="entry name" value="Alanine racemase C-terminal domain-like"/>
    <property type="match status" value="1"/>
</dbReference>